<feature type="non-terminal residue" evidence="2">
    <location>
        <position position="1"/>
    </location>
</feature>
<proteinExistence type="predicted"/>
<name>A0A6J4Q0P2_9RHOB</name>
<sequence length="62" mass="6776">GGPLRLRRRPVVRSFRRLLRPARDQGPPRHALAPHTARRNASPARPVAGLGSPPQPSQGRCV</sequence>
<dbReference type="EMBL" id="CADCUU010000407">
    <property type="protein sequence ID" value="CAA9429031.1"/>
    <property type="molecule type" value="Genomic_DNA"/>
</dbReference>
<reference evidence="2" key="1">
    <citation type="submission" date="2020-02" db="EMBL/GenBank/DDBJ databases">
        <authorList>
            <person name="Meier V. D."/>
        </authorList>
    </citation>
    <scope>NUCLEOTIDE SEQUENCE</scope>
    <source>
        <strain evidence="2">AVDCRST_MAG15</strain>
    </source>
</reference>
<evidence type="ECO:0000313" key="2">
    <source>
        <dbReference type="EMBL" id="CAA9429031.1"/>
    </source>
</evidence>
<organism evidence="2">
    <name type="scientific">uncultured Rubellimicrobium sp</name>
    <dbReference type="NCBI Taxonomy" id="543078"/>
    <lineage>
        <taxon>Bacteria</taxon>
        <taxon>Pseudomonadati</taxon>
        <taxon>Pseudomonadota</taxon>
        <taxon>Alphaproteobacteria</taxon>
        <taxon>Rhodobacterales</taxon>
        <taxon>Roseobacteraceae</taxon>
        <taxon>Rubellimicrobium</taxon>
        <taxon>environmental samples</taxon>
    </lineage>
</organism>
<feature type="non-terminal residue" evidence="2">
    <location>
        <position position="62"/>
    </location>
</feature>
<feature type="region of interest" description="Disordered" evidence="1">
    <location>
        <begin position="15"/>
        <end position="62"/>
    </location>
</feature>
<protein>
    <submittedName>
        <fullName evidence="2">Uncharacterized protein</fullName>
    </submittedName>
</protein>
<dbReference type="AlphaFoldDB" id="A0A6J4Q0P2"/>
<gene>
    <name evidence="2" type="ORF">AVDCRST_MAG15-2716</name>
</gene>
<evidence type="ECO:0000256" key="1">
    <source>
        <dbReference type="SAM" id="MobiDB-lite"/>
    </source>
</evidence>
<accession>A0A6J4Q0P2</accession>